<organism evidence="16 17">
    <name type="scientific">Agaribacter flavus</name>
    <dbReference type="NCBI Taxonomy" id="1902781"/>
    <lineage>
        <taxon>Bacteria</taxon>
        <taxon>Pseudomonadati</taxon>
        <taxon>Pseudomonadota</taxon>
        <taxon>Gammaproteobacteria</taxon>
        <taxon>Alteromonadales</taxon>
        <taxon>Alteromonadaceae</taxon>
        <taxon>Agaribacter</taxon>
    </lineage>
</organism>
<evidence type="ECO:0000256" key="1">
    <source>
        <dbReference type="ARBA" id="ARBA00004515"/>
    </source>
</evidence>
<comment type="similarity">
    <text evidence="3 15">Belongs to the protein kinase superfamily. KdkA/RfaP family.</text>
</comment>
<dbReference type="Gene3D" id="1.10.510.10">
    <property type="entry name" value="Transferase(Phosphotransferase) domain 1"/>
    <property type="match status" value="1"/>
</dbReference>
<keyword evidence="7 15" id="KW-0808">Transferase</keyword>
<keyword evidence="12 15" id="KW-0472">Membrane</keyword>
<dbReference type="InterPro" id="IPR011009">
    <property type="entry name" value="Kinase-like_dom_sf"/>
</dbReference>
<dbReference type="Proteomes" id="UP001595478">
    <property type="component" value="Unassembled WGS sequence"/>
</dbReference>
<keyword evidence="9 15" id="KW-0418">Kinase</keyword>
<evidence type="ECO:0000256" key="8">
    <source>
        <dbReference type="ARBA" id="ARBA00022741"/>
    </source>
</evidence>
<dbReference type="InterPro" id="IPR022826">
    <property type="entry name" value="KDO_kinase"/>
</dbReference>
<evidence type="ECO:0000313" key="17">
    <source>
        <dbReference type="Proteomes" id="UP001595478"/>
    </source>
</evidence>
<evidence type="ECO:0000313" key="16">
    <source>
        <dbReference type="EMBL" id="MFC3123086.1"/>
    </source>
</evidence>
<evidence type="ECO:0000256" key="10">
    <source>
        <dbReference type="ARBA" id="ARBA00022840"/>
    </source>
</evidence>
<name>A0ABV7FXD0_9ALTE</name>
<dbReference type="HAMAP" id="MF_00521">
    <property type="entry name" value="KDO_kinase"/>
    <property type="match status" value="1"/>
</dbReference>
<comment type="pathway">
    <text evidence="2 15">Bacterial outer membrane biogenesis; LPS core biosynthesis.</text>
</comment>
<dbReference type="NCBIfam" id="NF002475">
    <property type="entry name" value="PRK01723.1"/>
    <property type="match status" value="1"/>
</dbReference>
<evidence type="ECO:0000256" key="15">
    <source>
        <dbReference type="HAMAP-Rule" id="MF_00521"/>
    </source>
</evidence>
<feature type="active site" evidence="15">
    <location>
        <position position="173"/>
    </location>
</feature>
<dbReference type="EC" id="2.7.1.166" evidence="4 15"/>
<comment type="function">
    <text evidence="15">Catalyzes the ATP-dependent phosphorylation of the 3-deoxy-D-manno-octulosonic acid (Kdo) residue in Kdo-lipid IV(A) at the 4-OH position.</text>
</comment>
<keyword evidence="8 15" id="KW-0547">Nucleotide-binding</keyword>
<dbReference type="Pfam" id="PF06293">
    <property type="entry name" value="Kdo"/>
    <property type="match status" value="1"/>
</dbReference>
<evidence type="ECO:0000256" key="12">
    <source>
        <dbReference type="ARBA" id="ARBA00023136"/>
    </source>
</evidence>
<evidence type="ECO:0000256" key="2">
    <source>
        <dbReference type="ARBA" id="ARBA00004713"/>
    </source>
</evidence>
<comment type="caution">
    <text evidence="16">The sequence shown here is derived from an EMBL/GenBank/DDBJ whole genome shotgun (WGS) entry which is preliminary data.</text>
</comment>
<evidence type="ECO:0000256" key="9">
    <source>
        <dbReference type="ARBA" id="ARBA00022777"/>
    </source>
</evidence>
<evidence type="ECO:0000256" key="4">
    <source>
        <dbReference type="ARBA" id="ARBA00011988"/>
    </source>
</evidence>
<keyword evidence="10 15" id="KW-0067">ATP-binding</keyword>
<dbReference type="SUPFAM" id="SSF56112">
    <property type="entry name" value="Protein kinase-like (PK-like)"/>
    <property type="match status" value="1"/>
</dbReference>
<gene>
    <name evidence="15" type="primary">kdkA</name>
    <name evidence="16" type="ORF">ACFOHL_15800</name>
</gene>
<keyword evidence="6 15" id="KW-0997">Cell inner membrane</keyword>
<keyword evidence="5 15" id="KW-1003">Cell membrane</keyword>
<reference evidence="17" key="1">
    <citation type="journal article" date="2019" name="Int. J. Syst. Evol. Microbiol.">
        <title>The Global Catalogue of Microorganisms (GCM) 10K type strain sequencing project: providing services to taxonomists for standard genome sequencing and annotation.</title>
        <authorList>
            <consortium name="The Broad Institute Genomics Platform"/>
            <consortium name="The Broad Institute Genome Sequencing Center for Infectious Disease"/>
            <person name="Wu L."/>
            <person name="Ma J."/>
        </authorList>
    </citation>
    <scope>NUCLEOTIDE SEQUENCE [LARGE SCALE GENOMIC DNA]</scope>
    <source>
        <strain evidence="17">KCTC 52473</strain>
    </source>
</reference>
<keyword evidence="11 15" id="KW-0448">Lipopolysaccharide biosynthesis</keyword>
<evidence type="ECO:0000256" key="5">
    <source>
        <dbReference type="ARBA" id="ARBA00022475"/>
    </source>
</evidence>
<dbReference type="GO" id="GO:0016301">
    <property type="term" value="F:kinase activity"/>
    <property type="evidence" value="ECO:0007669"/>
    <property type="project" value="UniProtKB-KW"/>
</dbReference>
<dbReference type="EMBL" id="JBHRSW010000047">
    <property type="protein sequence ID" value="MFC3123086.1"/>
    <property type="molecule type" value="Genomic_DNA"/>
</dbReference>
<accession>A0ABV7FXD0</accession>
<proteinExistence type="inferred from homology"/>
<comment type="subcellular location">
    <subcellularLocation>
        <location evidence="1 15">Cell inner membrane</location>
        <topology evidence="1 15">Peripheral membrane protein</topology>
        <orientation evidence="1 15">Cytoplasmic side</orientation>
    </subcellularLocation>
</comment>
<evidence type="ECO:0000256" key="11">
    <source>
        <dbReference type="ARBA" id="ARBA00022985"/>
    </source>
</evidence>
<evidence type="ECO:0000256" key="14">
    <source>
        <dbReference type="ARBA" id="ARBA00034417"/>
    </source>
</evidence>
<evidence type="ECO:0000256" key="3">
    <source>
        <dbReference type="ARBA" id="ARBA00010327"/>
    </source>
</evidence>
<dbReference type="RefSeq" id="WP_376921207.1">
    <property type="nucleotide sequence ID" value="NZ_JBHRSW010000047.1"/>
</dbReference>
<protein>
    <recommendedName>
        <fullName evidence="13 15">3-deoxy-D-manno-octulosonic acid kinase</fullName>
        <shortName evidence="15">Kdo kinase</shortName>
        <ecNumber evidence="4 15">2.7.1.166</ecNumber>
    </recommendedName>
</protein>
<evidence type="ECO:0000256" key="6">
    <source>
        <dbReference type="ARBA" id="ARBA00022519"/>
    </source>
</evidence>
<evidence type="ECO:0000256" key="7">
    <source>
        <dbReference type="ARBA" id="ARBA00022679"/>
    </source>
</evidence>
<comment type="catalytic activity">
    <reaction evidence="14 15">
        <text>an alpha-Kdo-(2-&gt;6)-lipid IVA + ATP = a 4-O-phospho-alpha-Kdo-(2-&gt;6)-lipid IVA + ADP + H(+)</text>
        <dbReference type="Rhea" id="RHEA:74271"/>
        <dbReference type="ChEBI" id="CHEBI:15378"/>
        <dbReference type="ChEBI" id="CHEBI:30616"/>
        <dbReference type="ChEBI" id="CHEBI:176428"/>
        <dbReference type="ChEBI" id="CHEBI:193140"/>
        <dbReference type="ChEBI" id="CHEBI:456216"/>
        <dbReference type="EC" id="2.7.1.166"/>
    </reaction>
</comment>
<evidence type="ECO:0000256" key="13">
    <source>
        <dbReference type="ARBA" id="ARBA00029511"/>
    </source>
</evidence>
<sequence length="244" mass="28480">MTLQIERSKCNGRQEFIVRSKLALDIAVNAQHFDPCYLRANKLVQNTRSGRGSVYFFPIDDTQVVLRHYRRGGLAAKISQDKFFGSDIKSSRVYQELKLLMYLQEQGLPVPHPIAGRVVQEHLFYTADIITQAIADTEELHMYLQYQALPSHKWQELGKIVKKMHSMGVCHDDLNVKNVLVDKHLSMYLIDFDKCYIRKGESWKTDNLSRFRRSLDKHKNKLGVHYHFDPLHWSSFIEGYHATL</sequence>
<keyword evidence="17" id="KW-1185">Reference proteome</keyword>